<comment type="caution">
    <text evidence="1">The sequence shown here is derived from an EMBL/GenBank/DDBJ whole genome shotgun (WGS) entry which is preliminary data.</text>
</comment>
<proteinExistence type="predicted"/>
<sequence>MAASATEMVVRSVFDGCLSLPEVEVEQRSYHRNYEYALHNLKGSDSSYGYCSKRGFVRTDMDELLQIYLTKIWKCSFSLRYHLIDANMKELIATGFMSNRG</sequence>
<dbReference type="PANTHER" id="PTHR35121">
    <property type="entry name" value="HOMEODOMAIN PROTEIN 8, PUTATIVE-RELATED"/>
    <property type="match status" value="1"/>
</dbReference>
<organism evidence="1 2">
    <name type="scientific">Dipteronia dyeriana</name>
    <dbReference type="NCBI Taxonomy" id="168575"/>
    <lineage>
        <taxon>Eukaryota</taxon>
        <taxon>Viridiplantae</taxon>
        <taxon>Streptophyta</taxon>
        <taxon>Embryophyta</taxon>
        <taxon>Tracheophyta</taxon>
        <taxon>Spermatophyta</taxon>
        <taxon>Magnoliopsida</taxon>
        <taxon>eudicotyledons</taxon>
        <taxon>Gunneridae</taxon>
        <taxon>Pentapetalae</taxon>
        <taxon>rosids</taxon>
        <taxon>malvids</taxon>
        <taxon>Sapindales</taxon>
        <taxon>Sapindaceae</taxon>
        <taxon>Hippocastanoideae</taxon>
        <taxon>Acereae</taxon>
        <taxon>Dipteronia</taxon>
    </lineage>
</organism>
<dbReference type="PANTHER" id="PTHR35121:SF4">
    <property type="entry name" value="SWIM-TYPE DOMAIN-CONTAINING PROTEIN"/>
    <property type="match status" value="1"/>
</dbReference>
<dbReference type="EMBL" id="JANJYI010000006">
    <property type="protein sequence ID" value="KAK2646646.1"/>
    <property type="molecule type" value="Genomic_DNA"/>
</dbReference>
<dbReference type="Proteomes" id="UP001280121">
    <property type="component" value="Unassembled WGS sequence"/>
</dbReference>
<gene>
    <name evidence="1" type="ORF">Ddye_021841</name>
</gene>
<evidence type="ECO:0000313" key="1">
    <source>
        <dbReference type="EMBL" id="KAK2646646.1"/>
    </source>
</evidence>
<evidence type="ECO:0000313" key="2">
    <source>
        <dbReference type="Proteomes" id="UP001280121"/>
    </source>
</evidence>
<dbReference type="AlphaFoldDB" id="A0AAD9U2E2"/>
<name>A0AAD9U2E2_9ROSI</name>
<keyword evidence="2" id="KW-1185">Reference proteome</keyword>
<reference evidence="1" key="1">
    <citation type="journal article" date="2023" name="Plant J.">
        <title>Genome sequences and population genomics provide insights into the demographic history, inbreeding, and mutation load of two 'living fossil' tree species of Dipteronia.</title>
        <authorList>
            <person name="Feng Y."/>
            <person name="Comes H.P."/>
            <person name="Chen J."/>
            <person name="Zhu S."/>
            <person name="Lu R."/>
            <person name="Zhang X."/>
            <person name="Li P."/>
            <person name="Qiu J."/>
            <person name="Olsen K.M."/>
            <person name="Qiu Y."/>
        </authorList>
    </citation>
    <scope>NUCLEOTIDE SEQUENCE</scope>
    <source>
        <strain evidence="1">KIB01</strain>
    </source>
</reference>
<protein>
    <submittedName>
        <fullName evidence="1">Uncharacterized protein</fullName>
    </submittedName>
</protein>
<accession>A0AAD9U2E2</accession>